<comment type="cofactor">
    <cofactor evidence="1">
        <name>FAD</name>
        <dbReference type="ChEBI" id="CHEBI:57692"/>
    </cofactor>
</comment>
<name>A0A6C0DTL5_9ZZZZ</name>
<keyword evidence="5" id="KW-0560">Oxidoreductase</keyword>
<evidence type="ECO:0000256" key="3">
    <source>
        <dbReference type="ARBA" id="ARBA00022630"/>
    </source>
</evidence>
<evidence type="ECO:0000256" key="2">
    <source>
        <dbReference type="ARBA" id="ARBA00012512"/>
    </source>
</evidence>
<keyword evidence="4" id="KW-0274">FAD</keyword>
<dbReference type="Pfam" id="PF04777">
    <property type="entry name" value="Evr1_Alr"/>
    <property type="match status" value="1"/>
</dbReference>
<evidence type="ECO:0000259" key="7">
    <source>
        <dbReference type="PROSITE" id="PS51324"/>
    </source>
</evidence>
<accession>A0A6C0DTL5</accession>
<keyword evidence="6" id="KW-1015">Disulfide bond</keyword>
<dbReference type="InterPro" id="IPR017905">
    <property type="entry name" value="ERV/ALR_sulphydryl_oxidase"/>
</dbReference>
<dbReference type="GO" id="GO:0016972">
    <property type="term" value="F:thiol oxidase activity"/>
    <property type="evidence" value="ECO:0007669"/>
    <property type="project" value="UniProtKB-EC"/>
</dbReference>
<dbReference type="InterPro" id="IPR036774">
    <property type="entry name" value="ERV/ALR_sulphydryl_oxid_sf"/>
</dbReference>
<organism evidence="8">
    <name type="scientific">viral metagenome</name>
    <dbReference type="NCBI Taxonomy" id="1070528"/>
    <lineage>
        <taxon>unclassified sequences</taxon>
        <taxon>metagenomes</taxon>
        <taxon>organismal metagenomes</taxon>
    </lineage>
</organism>
<keyword evidence="3" id="KW-0285">Flavoprotein</keyword>
<reference evidence="8" key="1">
    <citation type="journal article" date="2020" name="Nature">
        <title>Giant virus diversity and host interactions through global metagenomics.</title>
        <authorList>
            <person name="Schulz F."/>
            <person name="Roux S."/>
            <person name="Paez-Espino D."/>
            <person name="Jungbluth S."/>
            <person name="Walsh D.A."/>
            <person name="Denef V.J."/>
            <person name="McMahon K.D."/>
            <person name="Konstantinidis K.T."/>
            <person name="Eloe-Fadrosh E.A."/>
            <person name="Kyrpides N.C."/>
            <person name="Woyke T."/>
        </authorList>
    </citation>
    <scope>NUCLEOTIDE SEQUENCE</scope>
    <source>
        <strain evidence="8">GVMAG-M-3300023174-60</strain>
    </source>
</reference>
<protein>
    <recommendedName>
        <fullName evidence="2">thiol oxidase</fullName>
        <ecNumber evidence="2">1.8.3.2</ecNumber>
    </recommendedName>
</protein>
<evidence type="ECO:0000256" key="6">
    <source>
        <dbReference type="ARBA" id="ARBA00023157"/>
    </source>
</evidence>
<evidence type="ECO:0000256" key="4">
    <source>
        <dbReference type="ARBA" id="ARBA00022827"/>
    </source>
</evidence>
<dbReference type="Gene3D" id="1.20.120.310">
    <property type="entry name" value="ERV/ALR sulfhydryl oxidase domain"/>
    <property type="match status" value="1"/>
</dbReference>
<dbReference type="EMBL" id="MN739677">
    <property type="protein sequence ID" value="QHT20147.1"/>
    <property type="molecule type" value="Genomic_DNA"/>
</dbReference>
<dbReference type="SUPFAM" id="SSF69000">
    <property type="entry name" value="FAD-dependent thiol oxidase"/>
    <property type="match status" value="1"/>
</dbReference>
<evidence type="ECO:0000256" key="5">
    <source>
        <dbReference type="ARBA" id="ARBA00023002"/>
    </source>
</evidence>
<proteinExistence type="predicted"/>
<dbReference type="PROSITE" id="PS51324">
    <property type="entry name" value="ERV_ALR"/>
    <property type="match status" value="1"/>
</dbReference>
<dbReference type="AlphaFoldDB" id="A0A6C0DTL5"/>
<feature type="domain" description="ERV/ALR sulfhydryl oxidase" evidence="7">
    <location>
        <begin position="1"/>
        <end position="93"/>
    </location>
</feature>
<sequence>MILHSSAERIGTKTLNRLPQEETRIWINLLGSLRYSLPCPLCKKHYTEYLSSTPIIDINQAFIREWLYNLHNQVNSRIDKPNTIAIEQIPEIYSKPFNFTHHYNIVIEQMNRALRLGWSKREDIQKTIRNLQELKGFYDFF</sequence>
<evidence type="ECO:0000256" key="1">
    <source>
        <dbReference type="ARBA" id="ARBA00001974"/>
    </source>
</evidence>
<dbReference type="EC" id="1.8.3.2" evidence="2"/>
<evidence type="ECO:0000313" key="8">
    <source>
        <dbReference type="EMBL" id="QHT20147.1"/>
    </source>
</evidence>